<dbReference type="AlphaFoldDB" id="A0A067G4W3"/>
<dbReference type="Pfam" id="PF08387">
    <property type="entry name" value="FBD"/>
    <property type="match status" value="1"/>
</dbReference>
<dbReference type="SMART" id="SM00256">
    <property type="entry name" value="FBOX"/>
    <property type="match status" value="1"/>
</dbReference>
<keyword evidence="4" id="KW-1185">Reference proteome</keyword>
<evidence type="ECO:0000259" key="2">
    <source>
        <dbReference type="SMART" id="SM00579"/>
    </source>
</evidence>
<dbReference type="Gene3D" id="3.80.10.10">
    <property type="entry name" value="Ribonuclease Inhibitor"/>
    <property type="match status" value="1"/>
</dbReference>
<dbReference type="InterPro" id="IPR032675">
    <property type="entry name" value="LRR_dom_sf"/>
</dbReference>
<dbReference type="CDD" id="cd22160">
    <property type="entry name" value="F-box_AtFBL13-like"/>
    <property type="match status" value="1"/>
</dbReference>
<reference evidence="3 4" key="1">
    <citation type="submission" date="2014-04" db="EMBL/GenBank/DDBJ databases">
        <authorList>
            <consortium name="International Citrus Genome Consortium"/>
            <person name="Gmitter F."/>
            <person name="Chen C."/>
            <person name="Farmerie W."/>
            <person name="Harkins T."/>
            <person name="Desany B."/>
            <person name="Mohiuddin M."/>
            <person name="Kodira C."/>
            <person name="Borodovsky M."/>
            <person name="Lomsadze A."/>
            <person name="Burns P."/>
            <person name="Jenkins J."/>
            <person name="Prochnik S."/>
            <person name="Shu S."/>
            <person name="Chapman J."/>
            <person name="Pitluck S."/>
            <person name="Schmutz J."/>
            <person name="Rokhsar D."/>
        </authorList>
    </citation>
    <scope>NUCLEOTIDE SEQUENCE</scope>
</reference>
<dbReference type="EMBL" id="KK784885">
    <property type="protein sequence ID" value="KDO73465.1"/>
    <property type="molecule type" value="Genomic_DNA"/>
</dbReference>
<dbReference type="SUPFAM" id="SSF52047">
    <property type="entry name" value="RNI-like"/>
    <property type="match status" value="1"/>
</dbReference>
<dbReference type="InterPro" id="IPR036047">
    <property type="entry name" value="F-box-like_dom_sf"/>
</dbReference>
<dbReference type="Pfam" id="PF00646">
    <property type="entry name" value="F-box"/>
    <property type="match status" value="1"/>
</dbReference>
<evidence type="ECO:0000313" key="3">
    <source>
        <dbReference type="EMBL" id="KDO73465.1"/>
    </source>
</evidence>
<protein>
    <recommendedName>
        <fullName evidence="5">F-box domain-containing protein</fullName>
    </recommendedName>
</protein>
<dbReference type="SUPFAM" id="SSF81383">
    <property type="entry name" value="F-box domain"/>
    <property type="match status" value="1"/>
</dbReference>
<organism evidence="3 4">
    <name type="scientific">Citrus sinensis</name>
    <name type="common">Sweet orange</name>
    <name type="synonym">Citrus aurantium var. sinensis</name>
    <dbReference type="NCBI Taxonomy" id="2711"/>
    <lineage>
        <taxon>Eukaryota</taxon>
        <taxon>Viridiplantae</taxon>
        <taxon>Streptophyta</taxon>
        <taxon>Embryophyta</taxon>
        <taxon>Tracheophyta</taxon>
        <taxon>Spermatophyta</taxon>
        <taxon>Magnoliopsida</taxon>
        <taxon>eudicotyledons</taxon>
        <taxon>Gunneridae</taxon>
        <taxon>Pentapetalae</taxon>
        <taxon>rosids</taxon>
        <taxon>malvids</taxon>
        <taxon>Sapindales</taxon>
        <taxon>Rutaceae</taxon>
        <taxon>Aurantioideae</taxon>
        <taxon>Citrus</taxon>
    </lineage>
</organism>
<dbReference type="SMART" id="SM00579">
    <property type="entry name" value="FBD"/>
    <property type="match status" value="1"/>
</dbReference>
<dbReference type="InterPro" id="IPR055411">
    <property type="entry name" value="LRR_FXL15/At3g58940/PEG3-like"/>
</dbReference>
<evidence type="ECO:0000313" key="4">
    <source>
        <dbReference type="Proteomes" id="UP000027120"/>
    </source>
</evidence>
<dbReference type="PANTHER" id="PTHR31900">
    <property type="entry name" value="F-BOX/RNI SUPERFAMILY PROTEIN-RELATED"/>
    <property type="match status" value="1"/>
</dbReference>
<dbReference type="Proteomes" id="UP000027120">
    <property type="component" value="Unassembled WGS sequence"/>
</dbReference>
<sequence length="446" mass="50719">MMNGPSTEDRISCLPNAILCHILSFLPTKYAVATCVLSSTWKLVWTSLPNLCFDDRLCLEFQRNLDLSTVASTRFENFVHRVLLSASGNINKFSLRCCGLVDSSRLKLWVSFATMRNVREIEISLNDDECIELPHCIYTCKTLEVLKLDMNFFIKTPPTIFFPSAKILHVILNTIDNNFSDWLFSKCPALEDLSIKGYIYGTDSVTLNIPSLTLKRLRLELEAPEEDYITKYKVIIRAPNLEQLYIRDHGPGLYVVHELHSLTKAVVDYGIECILDYDSPEDVAQAVVDMLRDIKNIKSLSLSSGTMFALDRLDYANDHSFPTFPFLNRLEVEGVGACGWLSLAHIFSRMPKLESIVFEEGVDFEWPEPSLALGCLLSHVKIIVIGEFEGEENEMKLIKYLLKNGEVLNAMIIGGEQFQRRGSKEEVYEQILLFERGSKTCQVRVL</sequence>
<feature type="domain" description="F-box" evidence="1">
    <location>
        <begin position="14"/>
        <end position="55"/>
    </location>
</feature>
<dbReference type="InterPro" id="IPR001810">
    <property type="entry name" value="F-box_dom"/>
</dbReference>
<dbReference type="InterPro" id="IPR006566">
    <property type="entry name" value="FBD"/>
</dbReference>
<name>A0A067G4W3_CITSI</name>
<gene>
    <name evidence="3" type="ORF">CISIN_1g013263mg</name>
</gene>
<dbReference type="PaxDb" id="2711-XP_006474402.1"/>
<dbReference type="STRING" id="2711.A0A067G4W3"/>
<proteinExistence type="predicted"/>
<dbReference type="EMBL" id="KK784885">
    <property type="protein sequence ID" value="KDO73466.1"/>
    <property type="molecule type" value="Genomic_DNA"/>
</dbReference>
<evidence type="ECO:0000259" key="1">
    <source>
        <dbReference type="SMART" id="SM00256"/>
    </source>
</evidence>
<feature type="domain" description="FBD" evidence="2">
    <location>
        <begin position="374"/>
        <end position="446"/>
    </location>
</feature>
<dbReference type="eggNOG" id="ENOG502RYTW">
    <property type="taxonomic scope" value="Eukaryota"/>
</dbReference>
<dbReference type="InterPro" id="IPR053781">
    <property type="entry name" value="F-box_AtFBL13-like"/>
</dbReference>
<accession>A0A067G4W3</accession>
<dbReference type="PANTHER" id="PTHR31900:SF27">
    <property type="entry name" value="FBD DOMAIN-CONTAINING PROTEIN"/>
    <property type="match status" value="1"/>
</dbReference>
<dbReference type="Gene3D" id="1.20.1280.50">
    <property type="match status" value="1"/>
</dbReference>
<dbReference type="InterPro" id="IPR050232">
    <property type="entry name" value="FBL13/AtMIF1-like"/>
</dbReference>
<dbReference type="Pfam" id="PF24758">
    <property type="entry name" value="LRR_At5g56370"/>
    <property type="match status" value="1"/>
</dbReference>
<evidence type="ECO:0008006" key="5">
    <source>
        <dbReference type="Google" id="ProtNLM"/>
    </source>
</evidence>